<feature type="chain" id="PRO_5043025505" description="Glucosidase 2 subunit beta" evidence="6">
    <location>
        <begin position="21"/>
        <end position="509"/>
    </location>
</feature>
<organism evidence="8 9">
    <name type="scientific">Pristionchus mayeri</name>
    <dbReference type="NCBI Taxonomy" id="1317129"/>
    <lineage>
        <taxon>Eukaryota</taxon>
        <taxon>Metazoa</taxon>
        <taxon>Ecdysozoa</taxon>
        <taxon>Nematoda</taxon>
        <taxon>Chromadorea</taxon>
        <taxon>Rhabditida</taxon>
        <taxon>Rhabditina</taxon>
        <taxon>Diplogasteromorpha</taxon>
        <taxon>Diplogasteroidea</taxon>
        <taxon>Neodiplogasteridae</taxon>
        <taxon>Pristionchus</taxon>
    </lineage>
</organism>
<dbReference type="PROSITE" id="PS51914">
    <property type="entry name" value="MRH"/>
    <property type="match status" value="1"/>
</dbReference>
<feature type="compositionally biased region" description="Basic and acidic residues" evidence="5">
    <location>
        <begin position="167"/>
        <end position="189"/>
    </location>
</feature>
<dbReference type="InterPro" id="IPR028146">
    <property type="entry name" value="PRKCSH_N"/>
</dbReference>
<evidence type="ECO:0000256" key="3">
    <source>
        <dbReference type="ARBA" id="ARBA00022824"/>
    </source>
</evidence>
<dbReference type="CDD" id="cd00112">
    <property type="entry name" value="LDLa"/>
    <property type="match status" value="1"/>
</dbReference>
<dbReference type="GO" id="GO:0006491">
    <property type="term" value="P:N-glycan processing"/>
    <property type="evidence" value="ECO:0007669"/>
    <property type="project" value="TreeGrafter"/>
</dbReference>
<keyword evidence="2 6" id="KW-0732">Signal</keyword>
<dbReference type="Proteomes" id="UP001328107">
    <property type="component" value="Unassembled WGS sequence"/>
</dbReference>
<dbReference type="SUPFAM" id="SSF50911">
    <property type="entry name" value="Mannose 6-phosphate receptor domain"/>
    <property type="match status" value="1"/>
</dbReference>
<accession>A0AAN5IFJ0</accession>
<evidence type="ECO:0000256" key="5">
    <source>
        <dbReference type="SAM" id="MobiDB-lite"/>
    </source>
</evidence>
<dbReference type="InterPro" id="IPR002172">
    <property type="entry name" value="LDrepeatLR_classA_rpt"/>
</dbReference>
<dbReference type="GO" id="GO:0017177">
    <property type="term" value="C:glucosidase II complex"/>
    <property type="evidence" value="ECO:0007669"/>
    <property type="project" value="TreeGrafter"/>
</dbReference>
<dbReference type="InterPro" id="IPR039794">
    <property type="entry name" value="Gtb1-like"/>
</dbReference>
<sequence length="509" mass="57556">VNSLKMWLLFLVATLSLTHAAILPKGVLPSKSAFYARAKEFQCLDGSARIPYEQVNDDYCDCPDGSDEPGTSACPNGHFYCENRLHTPQLLISSRVNDGICDCCDGSDEYDSGVTCPNTCEELGRSHREEHARMQAVRSSGWEKRKLMVVEGKRMKEEQEAGVSGLKAEKEGMEEGKNAAEKEKNEAEEKEKAVRKVHEDDMFSKRTEKKRTAASLLFNTIDTDLDEKITLEELKKLNYADKKDDGTVNEEALAKFVGENGEADIEHFITNSFFSVRQMRRDHIANEKREKEEKEHGEDNKVEKMEEVEAVQEGVEKHGEDEEDIEEDAAVEEEVDEFDDNVPFVAFSDEDNKVFDAAREARQKYDDIKRKMDDIDRQITDAESFSGVDFGADLAWAPLKGKCSELEMGEYVYKLCPFDRCTQKEKHGHSETNMGTWKGWETGHSEMKYADGTTCWNGPARSTMVQVECGDEDQLVEASEPGRCEYHFTFRTPAACTDPAADEVIHSEL</sequence>
<evidence type="ECO:0000256" key="1">
    <source>
        <dbReference type="ARBA" id="ARBA00022387"/>
    </source>
</evidence>
<keyword evidence="9" id="KW-1185">Reference proteome</keyword>
<dbReference type="SUPFAM" id="SSF57424">
    <property type="entry name" value="LDL receptor-like module"/>
    <property type="match status" value="1"/>
</dbReference>
<dbReference type="InterPro" id="IPR036607">
    <property type="entry name" value="PRKCSH"/>
</dbReference>
<evidence type="ECO:0000259" key="7">
    <source>
        <dbReference type="PROSITE" id="PS51914"/>
    </source>
</evidence>
<feature type="non-terminal residue" evidence="8">
    <location>
        <position position="1"/>
    </location>
</feature>
<evidence type="ECO:0000256" key="4">
    <source>
        <dbReference type="ARBA" id="ARBA00023157"/>
    </source>
</evidence>
<reference evidence="9" key="1">
    <citation type="submission" date="2022-10" db="EMBL/GenBank/DDBJ databases">
        <title>Genome assembly of Pristionchus species.</title>
        <authorList>
            <person name="Yoshida K."/>
            <person name="Sommer R.J."/>
        </authorList>
    </citation>
    <scope>NUCLEOTIDE SEQUENCE [LARGE SCALE GENOMIC DNA]</scope>
    <source>
        <strain evidence="9">RS5460</strain>
    </source>
</reference>
<evidence type="ECO:0000313" key="9">
    <source>
        <dbReference type="Proteomes" id="UP001328107"/>
    </source>
</evidence>
<proteinExistence type="predicted"/>
<dbReference type="Gene3D" id="2.70.130.10">
    <property type="entry name" value="Mannose-6-phosphate receptor binding domain"/>
    <property type="match status" value="1"/>
</dbReference>
<feature type="region of interest" description="Disordered" evidence="5">
    <location>
        <begin position="156"/>
        <end position="189"/>
    </location>
</feature>
<evidence type="ECO:0000256" key="2">
    <source>
        <dbReference type="ARBA" id="ARBA00022729"/>
    </source>
</evidence>
<comment type="caution">
    <text evidence="8">The sequence shown here is derived from an EMBL/GenBank/DDBJ whole genome shotgun (WGS) entry which is preliminary data.</text>
</comment>
<feature type="domain" description="MRH" evidence="7">
    <location>
        <begin position="401"/>
        <end position="498"/>
    </location>
</feature>
<keyword evidence="4" id="KW-1015">Disulfide bond</keyword>
<dbReference type="Gene3D" id="4.10.400.10">
    <property type="entry name" value="Low-density Lipoprotein Receptor"/>
    <property type="match status" value="1"/>
</dbReference>
<dbReference type="EMBL" id="BTRK01000006">
    <property type="protein sequence ID" value="GMR63029.1"/>
    <property type="molecule type" value="Genomic_DNA"/>
</dbReference>
<dbReference type="AlphaFoldDB" id="A0AAN5IFJ0"/>
<name>A0AAN5IFJ0_9BILA</name>
<dbReference type="PANTHER" id="PTHR12630:SF1">
    <property type="entry name" value="GLUCOSIDASE 2 SUBUNIT BETA"/>
    <property type="match status" value="1"/>
</dbReference>
<dbReference type="Pfam" id="PF13015">
    <property type="entry name" value="PRKCSH_1"/>
    <property type="match status" value="1"/>
</dbReference>
<dbReference type="Pfam" id="PF12999">
    <property type="entry name" value="PRKCSH-like"/>
    <property type="match status" value="1"/>
</dbReference>
<protein>
    <recommendedName>
        <fullName evidence="1">Glucosidase 2 subunit beta</fullName>
    </recommendedName>
</protein>
<dbReference type="InterPro" id="IPR044865">
    <property type="entry name" value="MRH_dom"/>
</dbReference>
<dbReference type="PANTHER" id="PTHR12630">
    <property type="entry name" value="N-LINKED OLIGOSACCHARIDE PROCESSING"/>
    <property type="match status" value="1"/>
</dbReference>
<dbReference type="InterPro" id="IPR009011">
    <property type="entry name" value="Man6P_isomerase_rcpt-bd_dom_sf"/>
</dbReference>
<feature type="signal peptide" evidence="6">
    <location>
        <begin position="1"/>
        <end position="20"/>
    </location>
</feature>
<gene>
    <name evidence="8" type="ORF">PMAYCL1PPCAC_33224</name>
</gene>
<evidence type="ECO:0000256" key="6">
    <source>
        <dbReference type="SAM" id="SignalP"/>
    </source>
</evidence>
<evidence type="ECO:0000313" key="8">
    <source>
        <dbReference type="EMBL" id="GMR63029.1"/>
    </source>
</evidence>
<keyword evidence="3" id="KW-0256">Endoplasmic reticulum</keyword>
<dbReference type="InterPro" id="IPR036055">
    <property type="entry name" value="LDL_receptor-like_sf"/>
</dbReference>